<name>A0ABV9M269_9ALTE</name>
<dbReference type="Pfam" id="PF10082">
    <property type="entry name" value="BBP2_2"/>
    <property type="match status" value="1"/>
</dbReference>
<dbReference type="EMBL" id="JBHSGU010000029">
    <property type="protein sequence ID" value="MFC4701995.1"/>
    <property type="molecule type" value="Genomic_DNA"/>
</dbReference>
<dbReference type="InterPro" id="IPR018759">
    <property type="entry name" value="BBP2_2"/>
</dbReference>
<accession>A0ABV9M269</accession>
<evidence type="ECO:0000313" key="2">
    <source>
        <dbReference type="EMBL" id="MFC4701995.1"/>
    </source>
</evidence>
<evidence type="ECO:0000256" key="1">
    <source>
        <dbReference type="SAM" id="SignalP"/>
    </source>
</evidence>
<organism evidence="2 3">
    <name type="scientific">Glaciecola siphonariae</name>
    <dbReference type="NCBI Taxonomy" id="521012"/>
    <lineage>
        <taxon>Bacteria</taxon>
        <taxon>Pseudomonadati</taxon>
        <taxon>Pseudomonadota</taxon>
        <taxon>Gammaproteobacteria</taxon>
        <taxon>Alteromonadales</taxon>
        <taxon>Alteromonadaceae</taxon>
        <taxon>Glaciecola</taxon>
    </lineage>
</organism>
<feature type="signal peptide" evidence="1">
    <location>
        <begin position="1"/>
        <end position="21"/>
    </location>
</feature>
<protein>
    <submittedName>
        <fullName evidence="2">Outer membrane beta-barrel protein</fullName>
    </submittedName>
</protein>
<dbReference type="Proteomes" id="UP001595897">
    <property type="component" value="Unassembled WGS sequence"/>
</dbReference>
<proteinExistence type="predicted"/>
<dbReference type="SUPFAM" id="SSF56935">
    <property type="entry name" value="Porins"/>
    <property type="match status" value="1"/>
</dbReference>
<keyword evidence="3" id="KW-1185">Reference proteome</keyword>
<comment type="caution">
    <text evidence="2">The sequence shown here is derived from an EMBL/GenBank/DDBJ whole genome shotgun (WGS) entry which is preliminary data.</text>
</comment>
<feature type="chain" id="PRO_5047225134" evidence="1">
    <location>
        <begin position="22"/>
        <end position="403"/>
    </location>
</feature>
<sequence>MKTTLRLIALGLSFTATVATAQQFDDAANFALGGFDVTPTVDIGLKYDDNVTRANIDSISSWSRIISPHIMMESSLGASQVTLGYRLRNEDFFSSKEDNYTDHFFVAQADVEFNARNRVIASLNFEDGHDARGSNFSIGTGASLSEPDKYKQTELDILYSYGAFNSDGRLDLNFDIRSLNYDIDTPLYRARDRDISRLAGTFYYRIGAVTDAVFEARYTSIDYQFALNPMNVLDSDEVSYLVGIEWKATAQTSGFAKVGYQEKDFESSLREDFDGFDWELGVLWEPVDYSSLEFITSSGTNETNGEGNFIRDNRFSLEWKHEWLERLRSSVQISFANERYEGQLIDGFDIRSDDNRRLRASVYYQFRRWLNFELGYVYDERESNRDAIDFDRNQFILNALITL</sequence>
<keyword evidence="1" id="KW-0732">Signal</keyword>
<evidence type="ECO:0000313" key="3">
    <source>
        <dbReference type="Proteomes" id="UP001595897"/>
    </source>
</evidence>
<reference evidence="3" key="1">
    <citation type="journal article" date="2019" name="Int. J. Syst. Evol. Microbiol.">
        <title>The Global Catalogue of Microorganisms (GCM) 10K type strain sequencing project: providing services to taxonomists for standard genome sequencing and annotation.</title>
        <authorList>
            <consortium name="The Broad Institute Genomics Platform"/>
            <consortium name="The Broad Institute Genome Sequencing Center for Infectious Disease"/>
            <person name="Wu L."/>
            <person name="Ma J."/>
        </authorList>
    </citation>
    <scope>NUCLEOTIDE SEQUENCE [LARGE SCALE GENOMIC DNA]</scope>
    <source>
        <strain evidence="3">KACC 12507</strain>
    </source>
</reference>
<dbReference type="RefSeq" id="WP_382410988.1">
    <property type="nucleotide sequence ID" value="NZ_JBHSGU010000029.1"/>
</dbReference>
<gene>
    <name evidence="2" type="ORF">ACFO4O_17755</name>
</gene>